<dbReference type="PANTHER" id="PTHR43462">
    <property type="entry name" value="ALANYL-TRNA EDITING PROTEIN"/>
    <property type="match status" value="1"/>
</dbReference>
<organism evidence="5">
    <name type="scientific">Pluralibacter gergoviae</name>
    <name type="common">Enterobacter gergoviae</name>
    <dbReference type="NCBI Taxonomy" id="61647"/>
    <lineage>
        <taxon>Bacteria</taxon>
        <taxon>Pseudomonadati</taxon>
        <taxon>Pseudomonadota</taxon>
        <taxon>Gammaproteobacteria</taxon>
        <taxon>Enterobacterales</taxon>
        <taxon>Enterobacteriaceae</taxon>
        <taxon>Pluralibacter</taxon>
    </lineage>
</organism>
<evidence type="ECO:0000313" key="5">
    <source>
        <dbReference type="EMBL" id="EML1470185.1"/>
    </source>
</evidence>
<comment type="cofactor">
    <cofactor evidence="1">
        <name>Zn(2+)</name>
        <dbReference type="ChEBI" id="CHEBI:29105"/>
    </cofactor>
</comment>
<proteinExistence type="predicted"/>
<accession>A0AAI9DII5</accession>
<evidence type="ECO:0000256" key="1">
    <source>
        <dbReference type="ARBA" id="ARBA00001947"/>
    </source>
</evidence>
<reference evidence="5" key="1">
    <citation type="submission" date="2024-02" db="EMBL/GenBank/DDBJ databases">
        <authorList>
            <consortium name="Clinical and Environmental Microbiology Branch: Whole genome sequencing antimicrobial resistance pathogens in the healthcare setting"/>
        </authorList>
    </citation>
    <scope>NUCLEOTIDE SEQUENCE</scope>
    <source>
        <strain evidence="5">2021DK-00143</strain>
    </source>
</reference>
<dbReference type="GO" id="GO:0005524">
    <property type="term" value="F:ATP binding"/>
    <property type="evidence" value="ECO:0007669"/>
    <property type="project" value="InterPro"/>
</dbReference>
<sequence length="209" mass="23594">MTERLYYVCDAVEGRARVTGCREEPEGRYAVELDRTLFHPQGGGQPADSGWLAGMVVENVIQRDDRILHIVAQPPAMEEVELHIHAERRDLNSRWHTAGHLIGYAGELYGWRPVKAHHWPGEGRVTFRAEGYSAVPAAQALIEKIEDWQARGLQRHIEFEDEKRKVRFGNLAAYLCGGTHVKSLAETGRINIISIKSKKGELSIRYALS</sequence>
<dbReference type="PANTHER" id="PTHR43462:SF2">
    <property type="entry name" value="THREONYL AND ALANYL TRNA SYNTHETASE SECOND ADDITIONAL DOMAIN-CONTAINING PROTEIN"/>
    <property type="match status" value="1"/>
</dbReference>
<dbReference type="GO" id="GO:0043039">
    <property type="term" value="P:tRNA aminoacylation"/>
    <property type="evidence" value="ECO:0007669"/>
    <property type="project" value="InterPro"/>
</dbReference>
<dbReference type="Pfam" id="PF07973">
    <property type="entry name" value="tRNA_SAD"/>
    <property type="match status" value="1"/>
</dbReference>
<evidence type="ECO:0000256" key="3">
    <source>
        <dbReference type="ARBA" id="ARBA00022833"/>
    </source>
</evidence>
<dbReference type="AlphaFoldDB" id="A0AAI9DII5"/>
<evidence type="ECO:0000259" key="4">
    <source>
        <dbReference type="Pfam" id="PF07973"/>
    </source>
</evidence>
<dbReference type="RefSeq" id="WP_048287557.1">
    <property type="nucleotide sequence ID" value="NZ_LDZN01000004.1"/>
</dbReference>
<dbReference type="EMBL" id="ABLOKC030000003">
    <property type="protein sequence ID" value="EML1470185.1"/>
    <property type="molecule type" value="Genomic_DNA"/>
</dbReference>
<dbReference type="InterPro" id="IPR051335">
    <property type="entry name" value="Alanyl-tRNA_Editing_Enzymes"/>
</dbReference>
<gene>
    <name evidence="5" type="ORF">QEG54_000869</name>
</gene>
<dbReference type="InterPro" id="IPR009000">
    <property type="entry name" value="Transl_B-barrel_sf"/>
</dbReference>
<comment type="caution">
    <text evidence="5">The sequence shown here is derived from an EMBL/GenBank/DDBJ whole genome shotgun (WGS) entry which is preliminary data.</text>
</comment>
<dbReference type="InterPro" id="IPR018163">
    <property type="entry name" value="Thr/Ala-tRNA-synth_IIc_edit"/>
</dbReference>
<dbReference type="Gene3D" id="3.30.980.10">
    <property type="entry name" value="Threonyl-trna Synthetase, Chain A, domain 2"/>
    <property type="match status" value="1"/>
</dbReference>
<dbReference type="SUPFAM" id="SSF50447">
    <property type="entry name" value="Translation proteins"/>
    <property type="match status" value="1"/>
</dbReference>
<dbReference type="InterPro" id="IPR012947">
    <property type="entry name" value="tRNA_SAD"/>
</dbReference>
<evidence type="ECO:0000256" key="2">
    <source>
        <dbReference type="ARBA" id="ARBA00022723"/>
    </source>
</evidence>
<dbReference type="SUPFAM" id="SSF55186">
    <property type="entry name" value="ThrRS/AlaRS common domain"/>
    <property type="match status" value="1"/>
</dbReference>
<dbReference type="GO" id="GO:0046872">
    <property type="term" value="F:metal ion binding"/>
    <property type="evidence" value="ECO:0007669"/>
    <property type="project" value="UniProtKB-KW"/>
</dbReference>
<name>A0AAI9DII5_PLUGE</name>
<feature type="domain" description="Threonyl/alanyl tRNA synthetase SAD" evidence="4">
    <location>
        <begin position="166"/>
        <end position="200"/>
    </location>
</feature>
<keyword evidence="3" id="KW-0862">Zinc</keyword>
<dbReference type="GO" id="GO:0004812">
    <property type="term" value="F:aminoacyl-tRNA ligase activity"/>
    <property type="evidence" value="ECO:0007669"/>
    <property type="project" value="InterPro"/>
</dbReference>
<protein>
    <submittedName>
        <fullName evidence="5">Serine-tRNA(Ala) deacylase AlaX</fullName>
    </submittedName>
</protein>
<dbReference type="Gene3D" id="2.40.30.130">
    <property type="match status" value="1"/>
</dbReference>
<keyword evidence="2" id="KW-0479">Metal-binding</keyword>